<gene>
    <name evidence="3" type="ORF">DFJ43DRAFT_1154795</name>
</gene>
<dbReference type="PANTHER" id="PTHR12891">
    <property type="entry name" value="DNA REPAIR/TRANSCRIPTION PROTEIN MET18/MMS19"/>
    <property type="match status" value="1"/>
</dbReference>
<dbReference type="EMBL" id="JANVFO010000026">
    <property type="protein sequence ID" value="KAJ3732077.1"/>
    <property type="molecule type" value="Genomic_DNA"/>
</dbReference>
<comment type="caution">
    <text evidence="3">The sequence shown here is derived from an EMBL/GenBank/DDBJ whole genome shotgun (WGS) entry which is preliminary data.</text>
</comment>
<dbReference type="InterPro" id="IPR039920">
    <property type="entry name" value="MMS19"/>
</dbReference>
<accession>A0AA38N0H4</accession>
<feature type="domain" description="MMS19 N-terminal" evidence="2">
    <location>
        <begin position="30"/>
        <end position="304"/>
    </location>
</feature>
<dbReference type="Pfam" id="PF14500">
    <property type="entry name" value="MMS19_N"/>
    <property type="match status" value="1"/>
</dbReference>
<dbReference type="AlphaFoldDB" id="A0AA38N0H4"/>
<organism evidence="3 4">
    <name type="scientific">Lentinula guzmanii</name>
    <dbReference type="NCBI Taxonomy" id="2804957"/>
    <lineage>
        <taxon>Eukaryota</taxon>
        <taxon>Fungi</taxon>
        <taxon>Dikarya</taxon>
        <taxon>Basidiomycota</taxon>
        <taxon>Agaricomycotina</taxon>
        <taxon>Agaricomycetes</taxon>
        <taxon>Agaricomycetidae</taxon>
        <taxon>Agaricales</taxon>
        <taxon>Marasmiineae</taxon>
        <taxon>Omphalotaceae</taxon>
        <taxon>Lentinula</taxon>
    </lineage>
</organism>
<dbReference type="SUPFAM" id="SSF48371">
    <property type="entry name" value="ARM repeat"/>
    <property type="match status" value="1"/>
</dbReference>
<keyword evidence="1" id="KW-0234">DNA repair</keyword>
<evidence type="ECO:0000313" key="3">
    <source>
        <dbReference type="EMBL" id="KAJ3732077.1"/>
    </source>
</evidence>
<dbReference type="GO" id="GO:0006281">
    <property type="term" value="P:DNA repair"/>
    <property type="evidence" value="ECO:0007669"/>
    <property type="project" value="UniProtKB-UniRule"/>
</dbReference>
<sequence length="339" mass="37763">MVIASLLNVVKVLPVGEYLTSEEESLTSEEESLTSEEESLRKKGVEFLSAVLGRCPPEKMNRQAGMKYINLYKDIAQRGILARVLTSFYCSKLEDSETVVPALKGLASLTKLQASSTSEDVPSILDAIFTHVKMKGLVQSVRFLVFTIIDTLMARHRQAMKDMNDEFIGRYIALVDGEKDPRTHLLVAFAIDRVILIEFDIANFVEYSTSHFATFQLPSDHLQTIPYGITTDDLRQALRKCLNATPDFGPLAIPVFLEKLTAGSPTTKRDTLESMSMCFPVYGSALARSHARKIWNSLKLEIFQPIDSITEEFALRTTQDLVKTMKGPMPTVGAWAEGA</sequence>
<dbReference type="PANTHER" id="PTHR12891:SF0">
    <property type="entry name" value="MMS19 NUCLEOTIDE EXCISION REPAIR PROTEIN HOMOLOG"/>
    <property type="match status" value="1"/>
</dbReference>
<dbReference type="GO" id="GO:0005634">
    <property type="term" value="C:nucleus"/>
    <property type="evidence" value="ECO:0007669"/>
    <property type="project" value="UniProtKB-SubCell"/>
</dbReference>
<protein>
    <recommendedName>
        <fullName evidence="1">MMS19 nucleotide excision repair protein</fullName>
    </recommendedName>
</protein>
<name>A0AA38N0H4_9AGAR</name>
<keyword evidence="4" id="KW-1185">Reference proteome</keyword>
<comment type="similarity">
    <text evidence="1">Belongs to the MET18/MMS19 family.</text>
</comment>
<dbReference type="Proteomes" id="UP001176059">
    <property type="component" value="Unassembled WGS sequence"/>
</dbReference>
<keyword evidence="1" id="KW-0227">DNA damage</keyword>
<evidence type="ECO:0000259" key="2">
    <source>
        <dbReference type="Pfam" id="PF14500"/>
    </source>
</evidence>
<reference evidence="3" key="2">
    <citation type="journal article" date="2023" name="Proc. Natl. Acad. Sci. U.S.A.">
        <title>A global phylogenomic analysis of the shiitake genus Lentinula.</title>
        <authorList>
            <person name="Sierra-Patev S."/>
            <person name="Min B."/>
            <person name="Naranjo-Ortiz M."/>
            <person name="Looney B."/>
            <person name="Konkel Z."/>
            <person name="Slot J.C."/>
            <person name="Sakamoto Y."/>
            <person name="Steenwyk J.L."/>
            <person name="Rokas A."/>
            <person name="Carro J."/>
            <person name="Camarero S."/>
            <person name="Ferreira P."/>
            <person name="Molpeceres G."/>
            <person name="Ruiz-Duenas F.J."/>
            <person name="Serrano A."/>
            <person name="Henrissat B."/>
            <person name="Drula E."/>
            <person name="Hughes K.W."/>
            <person name="Mata J.L."/>
            <person name="Ishikawa N.K."/>
            <person name="Vargas-Isla R."/>
            <person name="Ushijima S."/>
            <person name="Smith C.A."/>
            <person name="Donoghue J."/>
            <person name="Ahrendt S."/>
            <person name="Andreopoulos W."/>
            <person name="He G."/>
            <person name="LaButti K."/>
            <person name="Lipzen A."/>
            <person name="Ng V."/>
            <person name="Riley R."/>
            <person name="Sandor L."/>
            <person name="Barry K."/>
            <person name="Martinez A.T."/>
            <person name="Xiao Y."/>
            <person name="Gibbons J.G."/>
            <person name="Terashima K."/>
            <person name="Grigoriev I.V."/>
            <person name="Hibbett D."/>
        </authorList>
    </citation>
    <scope>NUCLEOTIDE SEQUENCE</scope>
    <source>
        <strain evidence="3">ET3784</strain>
    </source>
</reference>
<reference evidence="3" key="1">
    <citation type="submission" date="2022-08" db="EMBL/GenBank/DDBJ databases">
        <authorList>
            <consortium name="DOE Joint Genome Institute"/>
            <person name="Min B."/>
            <person name="Sierra-Patev S."/>
            <person name="Naranjo-Ortiz M."/>
            <person name="Looney B."/>
            <person name="Konkel Z."/>
            <person name="Slot J.C."/>
            <person name="Sakamoto Y."/>
            <person name="Steenwyk J.L."/>
            <person name="Rokas A."/>
            <person name="Carro J."/>
            <person name="Camarero S."/>
            <person name="Ferreira P."/>
            <person name="Molpeceres G."/>
            <person name="Ruiz-duenas F.J."/>
            <person name="Serrano A."/>
            <person name="Henrissat B."/>
            <person name="Drula E."/>
            <person name="Hughes K.W."/>
            <person name="Mata J.L."/>
            <person name="Ishikawa N.K."/>
            <person name="Vargas-Isla R."/>
            <person name="Ushijima S."/>
            <person name="Smith C.A."/>
            <person name="Ahrendt S."/>
            <person name="Andreopoulos W."/>
            <person name="He G."/>
            <person name="LaButti K."/>
            <person name="Lipzen A."/>
            <person name="Ng V."/>
            <person name="Riley R."/>
            <person name="Sandor L."/>
            <person name="Barry K."/>
            <person name="Martinez A.T."/>
            <person name="Xiao Y."/>
            <person name="Gibbons J.G."/>
            <person name="Terashima K."/>
            <person name="Hibbett D.S."/>
            <person name="Grigoriev I.V."/>
        </authorList>
    </citation>
    <scope>NUCLEOTIDE SEQUENCE</scope>
    <source>
        <strain evidence="3">ET3784</strain>
    </source>
</reference>
<comment type="function">
    <text evidence="1">Key component of the cytosolic iron-sulfur protein assembly (CIA) complex, a multiprotein complex that mediates the incorporation of iron-sulfur cluster into apoproteins specifically involved in DNA metabolism and genomic integrity. In the CIA complex, MMS19 acts as an adapter between early-acting CIA components and a subset of cellular target iron-sulfur proteins.</text>
</comment>
<dbReference type="GO" id="GO:0016226">
    <property type="term" value="P:iron-sulfur cluster assembly"/>
    <property type="evidence" value="ECO:0007669"/>
    <property type="project" value="UniProtKB-UniRule"/>
</dbReference>
<comment type="subcellular location">
    <subcellularLocation>
        <location evidence="1">Nucleus</location>
    </subcellularLocation>
</comment>
<evidence type="ECO:0000313" key="4">
    <source>
        <dbReference type="Proteomes" id="UP001176059"/>
    </source>
</evidence>
<dbReference type="GO" id="GO:0051604">
    <property type="term" value="P:protein maturation"/>
    <property type="evidence" value="ECO:0007669"/>
    <property type="project" value="UniProtKB-UniRule"/>
</dbReference>
<proteinExistence type="inferred from homology"/>
<keyword evidence="1" id="KW-0539">Nucleus</keyword>
<dbReference type="InterPro" id="IPR029240">
    <property type="entry name" value="MMS19_N"/>
</dbReference>
<evidence type="ECO:0000256" key="1">
    <source>
        <dbReference type="RuleBase" id="RU367072"/>
    </source>
</evidence>
<dbReference type="InterPro" id="IPR016024">
    <property type="entry name" value="ARM-type_fold"/>
</dbReference>
<dbReference type="GO" id="GO:0097361">
    <property type="term" value="C:cytosolic [4Fe-4S] assembly targeting complex"/>
    <property type="evidence" value="ECO:0007669"/>
    <property type="project" value="UniProtKB-UniRule"/>
</dbReference>